<dbReference type="AlphaFoldDB" id="A0AAE0TDQ9"/>
<feature type="non-terminal residue" evidence="1">
    <location>
        <position position="58"/>
    </location>
</feature>
<accession>A0AAE0TDQ9</accession>
<name>A0AAE0TDQ9_9BIVA</name>
<reference evidence="1" key="3">
    <citation type="submission" date="2023-05" db="EMBL/GenBank/DDBJ databases">
        <authorList>
            <person name="Smith C.H."/>
        </authorList>
    </citation>
    <scope>NUCLEOTIDE SEQUENCE</scope>
    <source>
        <strain evidence="1">CHS0354</strain>
        <tissue evidence="1">Mantle</tissue>
    </source>
</reference>
<gene>
    <name evidence="1" type="ORF">CHS0354_010364</name>
</gene>
<organism evidence="1 2">
    <name type="scientific">Potamilus streckersoni</name>
    <dbReference type="NCBI Taxonomy" id="2493646"/>
    <lineage>
        <taxon>Eukaryota</taxon>
        <taxon>Metazoa</taxon>
        <taxon>Spiralia</taxon>
        <taxon>Lophotrochozoa</taxon>
        <taxon>Mollusca</taxon>
        <taxon>Bivalvia</taxon>
        <taxon>Autobranchia</taxon>
        <taxon>Heteroconchia</taxon>
        <taxon>Palaeoheterodonta</taxon>
        <taxon>Unionida</taxon>
        <taxon>Unionoidea</taxon>
        <taxon>Unionidae</taxon>
        <taxon>Ambleminae</taxon>
        <taxon>Lampsilini</taxon>
        <taxon>Potamilus</taxon>
    </lineage>
</organism>
<evidence type="ECO:0000313" key="2">
    <source>
        <dbReference type="Proteomes" id="UP001195483"/>
    </source>
</evidence>
<proteinExistence type="predicted"/>
<dbReference type="Proteomes" id="UP001195483">
    <property type="component" value="Unassembled WGS sequence"/>
</dbReference>
<protein>
    <submittedName>
        <fullName evidence="1">Uncharacterized protein</fullName>
    </submittedName>
</protein>
<sequence length="58" mass="6601">MQIKMQELNIAFILGMLLGNTYAAVLQIPVTGINIFRVKLKKSIESEIQNVLQKRREG</sequence>
<comment type="caution">
    <text evidence="1">The sequence shown here is derived from an EMBL/GenBank/DDBJ whole genome shotgun (WGS) entry which is preliminary data.</text>
</comment>
<keyword evidence="2" id="KW-1185">Reference proteome</keyword>
<dbReference type="EMBL" id="JAEAOA010000646">
    <property type="protein sequence ID" value="KAK3608511.1"/>
    <property type="molecule type" value="Genomic_DNA"/>
</dbReference>
<reference evidence="1" key="1">
    <citation type="journal article" date="2021" name="Genome Biol. Evol.">
        <title>A High-Quality Reference Genome for a Parasitic Bivalve with Doubly Uniparental Inheritance (Bivalvia: Unionida).</title>
        <authorList>
            <person name="Smith C.H."/>
        </authorList>
    </citation>
    <scope>NUCLEOTIDE SEQUENCE</scope>
    <source>
        <strain evidence="1">CHS0354</strain>
    </source>
</reference>
<reference evidence="1" key="2">
    <citation type="journal article" date="2021" name="Genome Biol. Evol.">
        <title>Developing a high-quality reference genome for a parasitic bivalve with doubly uniparental inheritance (Bivalvia: Unionida).</title>
        <authorList>
            <person name="Smith C.H."/>
        </authorList>
    </citation>
    <scope>NUCLEOTIDE SEQUENCE</scope>
    <source>
        <strain evidence="1">CHS0354</strain>
        <tissue evidence="1">Mantle</tissue>
    </source>
</reference>
<evidence type="ECO:0000313" key="1">
    <source>
        <dbReference type="EMBL" id="KAK3608511.1"/>
    </source>
</evidence>